<comment type="caution">
    <text evidence="6">The sequence shown here is derived from an EMBL/GenBank/DDBJ whole genome shotgun (WGS) entry which is preliminary data.</text>
</comment>
<name>A0A9P7Q2C8_9HYPO</name>
<proteinExistence type="inferred from homology"/>
<evidence type="ECO:0000256" key="1">
    <source>
        <dbReference type="ARBA" id="ARBA00004123"/>
    </source>
</evidence>
<organism evidence="6 7">
    <name type="scientific">Claviceps humidiphila</name>
    <dbReference type="NCBI Taxonomy" id="1294629"/>
    <lineage>
        <taxon>Eukaryota</taxon>
        <taxon>Fungi</taxon>
        <taxon>Dikarya</taxon>
        <taxon>Ascomycota</taxon>
        <taxon>Pezizomycotina</taxon>
        <taxon>Sordariomycetes</taxon>
        <taxon>Hypocreomycetidae</taxon>
        <taxon>Hypocreales</taxon>
        <taxon>Clavicipitaceae</taxon>
        <taxon>Claviceps</taxon>
    </lineage>
</organism>
<comment type="subcellular location">
    <subcellularLocation>
        <location evidence="1">Nucleus</location>
    </subcellularLocation>
</comment>
<dbReference type="Gene3D" id="3.90.940.10">
    <property type="match status" value="1"/>
</dbReference>
<dbReference type="PIRSF" id="PIRSF500154">
    <property type="entry name" value="RPB6"/>
    <property type="match status" value="1"/>
</dbReference>
<dbReference type="GO" id="GO:0005665">
    <property type="term" value="C:RNA polymerase II, core complex"/>
    <property type="evidence" value="ECO:0007669"/>
    <property type="project" value="InterPro"/>
</dbReference>
<protein>
    <recommendedName>
        <fullName evidence="8">RNA polymerase Rpb6</fullName>
    </recommendedName>
</protein>
<accession>A0A9P7Q2C8</accession>
<keyword evidence="2" id="KW-0240">DNA-directed RNA polymerase</keyword>
<dbReference type="AlphaFoldDB" id="A0A9P7Q2C8"/>
<dbReference type="GO" id="GO:0005736">
    <property type="term" value="C:RNA polymerase I complex"/>
    <property type="evidence" value="ECO:0007669"/>
    <property type="project" value="TreeGrafter"/>
</dbReference>
<comment type="similarity">
    <text evidence="5">Belongs to the archaeal Rpo6/eukaryotic RPB6 RNA polymerase subunit family.</text>
</comment>
<dbReference type="GO" id="GO:0006366">
    <property type="term" value="P:transcription by RNA polymerase II"/>
    <property type="evidence" value="ECO:0007669"/>
    <property type="project" value="TreeGrafter"/>
</dbReference>
<evidence type="ECO:0000256" key="5">
    <source>
        <dbReference type="ARBA" id="ARBA00025773"/>
    </source>
</evidence>
<dbReference type="InterPro" id="IPR006110">
    <property type="entry name" value="Pol_omega/Rpo6/RPB6"/>
</dbReference>
<dbReference type="EMBL" id="SRQM01000295">
    <property type="protein sequence ID" value="KAG6113506.1"/>
    <property type="molecule type" value="Genomic_DNA"/>
</dbReference>
<dbReference type="NCBIfam" id="NF002208">
    <property type="entry name" value="PRK01099.1-3"/>
    <property type="match status" value="1"/>
</dbReference>
<dbReference type="PIRSF" id="PIRSF000778">
    <property type="entry name" value="RpoK/RPB6"/>
    <property type="match status" value="1"/>
</dbReference>
<keyword evidence="4" id="KW-0539">Nucleus</keyword>
<keyword evidence="7" id="KW-1185">Reference proteome</keyword>
<dbReference type="PROSITE" id="PS01111">
    <property type="entry name" value="RNA_POL_K_14KD"/>
    <property type="match status" value="1"/>
</dbReference>
<dbReference type="SUPFAM" id="SSF63562">
    <property type="entry name" value="RPB6/omega subunit-like"/>
    <property type="match status" value="1"/>
</dbReference>
<evidence type="ECO:0000256" key="3">
    <source>
        <dbReference type="ARBA" id="ARBA00023163"/>
    </source>
</evidence>
<evidence type="ECO:0000256" key="2">
    <source>
        <dbReference type="ARBA" id="ARBA00022478"/>
    </source>
</evidence>
<evidence type="ECO:0000313" key="6">
    <source>
        <dbReference type="EMBL" id="KAG6113506.1"/>
    </source>
</evidence>
<dbReference type="GO" id="GO:0006360">
    <property type="term" value="P:transcription by RNA polymerase I"/>
    <property type="evidence" value="ECO:0007669"/>
    <property type="project" value="TreeGrafter"/>
</dbReference>
<dbReference type="GO" id="GO:0042797">
    <property type="term" value="P:tRNA transcription by RNA polymerase III"/>
    <property type="evidence" value="ECO:0007669"/>
    <property type="project" value="TreeGrafter"/>
</dbReference>
<dbReference type="GO" id="GO:0005666">
    <property type="term" value="C:RNA polymerase III complex"/>
    <property type="evidence" value="ECO:0007669"/>
    <property type="project" value="TreeGrafter"/>
</dbReference>
<dbReference type="SMART" id="SM01409">
    <property type="entry name" value="RNA_pol_Rpb6"/>
    <property type="match status" value="1"/>
</dbReference>
<dbReference type="HAMAP" id="MF_00192">
    <property type="entry name" value="RNApol_arch_Rpo6"/>
    <property type="match status" value="1"/>
</dbReference>
<evidence type="ECO:0000256" key="4">
    <source>
        <dbReference type="ARBA" id="ARBA00023242"/>
    </source>
</evidence>
<evidence type="ECO:0008006" key="8">
    <source>
        <dbReference type="Google" id="ProtNLM"/>
    </source>
</evidence>
<dbReference type="InterPro" id="IPR020708">
    <property type="entry name" value="DNA-dir_RNA_polK_14-18kDa_CS"/>
</dbReference>
<evidence type="ECO:0000313" key="7">
    <source>
        <dbReference type="Proteomes" id="UP000732380"/>
    </source>
</evidence>
<gene>
    <name evidence="6" type="ORF">E4U13_003767</name>
</gene>
<dbReference type="InterPro" id="IPR036161">
    <property type="entry name" value="RPB6/omega-like_sf"/>
</dbReference>
<sequence length="204" mass="23188">MIKIKITPILTLLRNIDQATRTTITAAQQRSPSPGAFFKMSDDFGEDDVSVTFEHLKIEDEEPTEFFKTEVDQENGCIVNSIENDDEDDADHVVVSSDSPAPTAAVANGLQNNKEPIKDLKIPKDERTMTPYMTKFERARILGTRAMQISMNAPVLVDLEGETDPLEIALKELREKKLPMIVRRYHADGSYEDWSCEELRQQDW</sequence>
<reference evidence="6 7" key="1">
    <citation type="journal article" date="2020" name="bioRxiv">
        <title>Whole genome comparisons of ergot fungi reveals the divergence and evolution of species within the genus Claviceps are the result of varying mechanisms driving genome evolution and host range expansion.</title>
        <authorList>
            <person name="Wyka S.A."/>
            <person name="Mondo S.J."/>
            <person name="Liu M."/>
            <person name="Dettman J."/>
            <person name="Nalam V."/>
            <person name="Broders K.D."/>
        </authorList>
    </citation>
    <scope>NUCLEOTIDE SEQUENCE [LARGE SCALE GENOMIC DNA]</scope>
    <source>
        <strain evidence="6 7">LM576</strain>
    </source>
</reference>
<dbReference type="Proteomes" id="UP000732380">
    <property type="component" value="Unassembled WGS sequence"/>
</dbReference>
<dbReference type="InterPro" id="IPR028363">
    <property type="entry name" value="RPB6"/>
</dbReference>
<keyword evidence="3" id="KW-0804">Transcription</keyword>
<dbReference type="Pfam" id="PF01192">
    <property type="entry name" value="RNA_pol_Rpb6"/>
    <property type="match status" value="1"/>
</dbReference>
<dbReference type="GO" id="GO:0003899">
    <property type="term" value="F:DNA-directed RNA polymerase activity"/>
    <property type="evidence" value="ECO:0007669"/>
    <property type="project" value="InterPro"/>
</dbReference>
<dbReference type="GO" id="GO:0003677">
    <property type="term" value="F:DNA binding"/>
    <property type="evidence" value="ECO:0007669"/>
    <property type="project" value="InterPro"/>
</dbReference>
<dbReference type="InterPro" id="IPR006111">
    <property type="entry name" value="Rpo6/Rpb6"/>
</dbReference>
<dbReference type="PANTHER" id="PTHR47227:SF5">
    <property type="entry name" value="DNA-DIRECTED RNA POLYMERASES I, II, AND III SUBUNIT RPABC2"/>
    <property type="match status" value="1"/>
</dbReference>
<dbReference type="PANTHER" id="PTHR47227">
    <property type="entry name" value="DNA-DIRECTED RNA POLYMERASE SUBUNIT K"/>
    <property type="match status" value="1"/>
</dbReference>